<dbReference type="EMBL" id="CP063169">
    <property type="protein sequence ID" value="QOR71170.1"/>
    <property type="molecule type" value="Genomic_DNA"/>
</dbReference>
<dbReference type="Gene3D" id="3.10.310.70">
    <property type="match status" value="1"/>
</dbReference>
<dbReference type="Pfam" id="PF07969">
    <property type="entry name" value="Amidohydro_3"/>
    <property type="match status" value="1"/>
</dbReference>
<dbReference type="InterPro" id="IPR013108">
    <property type="entry name" value="Amidohydro_3"/>
</dbReference>
<dbReference type="Proteomes" id="UP000593758">
    <property type="component" value="Chromosome"/>
</dbReference>
<dbReference type="Gene3D" id="2.30.40.10">
    <property type="entry name" value="Urease, subunit C, domain 1"/>
    <property type="match status" value="1"/>
</dbReference>
<dbReference type="PANTHER" id="PTHR22642">
    <property type="entry name" value="IMIDAZOLONEPROPIONASE"/>
    <property type="match status" value="1"/>
</dbReference>
<dbReference type="SUPFAM" id="SSF51556">
    <property type="entry name" value="Metallo-dependent hydrolases"/>
    <property type="match status" value="1"/>
</dbReference>
<dbReference type="InterPro" id="IPR032466">
    <property type="entry name" value="Metal_Hydrolase"/>
</dbReference>
<evidence type="ECO:0000313" key="2">
    <source>
        <dbReference type="EMBL" id="QOR71170.1"/>
    </source>
</evidence>
<dbReference type="Gene3D" id="3.20.20.140">
    <property type="entry name" value="Metal-dependent hydrolases"/>
    <property type="match status" value="1"/>
</dbReference>
<dbReference type="GO" id="GO:0016810">
    <property type="term" value="F:hydrolase activity, acting on carbon-nitrogen (but not peptide) bonds"/>
    <property type="evidence" value="ECO:0007669"/>
    <property type="project" value="InterPro"/>
</dbReference>
<evidence type="ECO:0000259" key="1">
    <source>
        <dbReference type="Pfam" id="PF07969"/>
    </source>
</evidence>
<dbReference type="RefSeq" id="WP_193497835.1">
    <property type="nucleotide sequence ID" value="NZ_CP063169.1"/>
</dbReference>
<name>A0A7M1SUA7_9MICO</name>
<reference evidence="2 3" key="1">
    <citation type="submission" date="2020-10" db="EMBL/GenBank/DDBJ databases">
        <title>Haloactinobacterium sp. RN3S43, a bacterium isolated from saline soil.</title>
        <authorList>
            <person name="Sun J.-Q."/>
        </authorList>
    </citation>
    <scope>NUCLEOTIDE SEQUENCE [LARGE SCALE GENOMIC DNA]</scope>
    <source>
        <strain evidence="2 3">RN3S43</strain>
    </source>
</reference>
<dbReference type="KEGG" id="halt:IM660_02335"/>
<dbReference type="InterPro" id="IPR033932">
    <property type="entry name" value="YtcJ-like"/>
</dbReference>
<dbReference type="PANTHER" id="PTHR22642:SF2">
    <property type="entry name" value="PROTEIN LONG AFTER FAR-RED 3"/>
    <property type="match status" value="1"/>
</dbReference>
<proteinExistence type="predicted"/>
<gene>
    <name evidence="2" type="ORF">IM660_02335</name>
</gene>
<protein>
    <submittedName>
        <fullName evidence="2">Amidohydrolase</fullName>
    </submittedName>
</protein>
<sequence length="525" mass="55622">MSEPPPLLLRRVRRPGSDDLLDVLIADGRVARIAPTGTVDCSIAGTPAEPTAAALPTAEQVDADGAVLLPGLWDSHVHFRQWALRRERLDLTRAASAADVLQIVRAATDDSTTSDPLVGYGFRDATWPQPPTQESLDRAAGGRPVVLIAWDLHCAWLSTPAARWLGVHPDPDGVVREAEWFATSRSLDSQTENLERTDAGPLRRAADAAAARGVVGIVDLEMADNLATWPGRIAAGVRSLRVRAGFYPDRLDDVIDAGLRTGEILPGTDGLVTVGPLKIIADGSLNTRTAYCRHPYAGHLAEPHLAGDVPGEHGHLEYDVDALVGLISRARRAGLGTAVHAIGDAAVTAALDAYANARSAVGNPGLPATIEHAQLVHPTDLPRFAQLGVAASVQPEHAMDDRDIAEEYWPDQTGRAFALRSLLDAGAGLRLGSDAPVAPLDPWAAIAAAVTRGRDGRAPWHPEQRISAREALSASTGRSGLDLRAGDPADLVLVAEDPLRTDPDALRGTDVLATLLGGRWTHRAL</sequence>
<dbReference type="AlphaFoldDB" id="A0A7M1SUA7"/>
<keyword evidence="2" id="KW-0378">Hydrolase</keyword>
<feature type="domain" description="Amidohydrolase 3" evidence="1">
    <location>
        <begin position="61"/>
        <end position="520"/>
    </location>
</feature>
<dbReference type="InterPro" id="IPR011059">
    <property type="entry name" value="Metal-dep_hydrolase_composite"/>
</dbReference>
<keyword evidence="3" id="KW-1185">Reference proteome</keyword>
<dbReference type="CDD" id="cd01300">
    <property type="entry name" value="YtcJ_like"/>
    <property type="match status" value="1"/>
</dbReference>
<accession>A0A7M1SUA7</accession>
<dbReference type="SUPFAM" id="SSF51338">
    <property type="entry name" value="Composite domain of metallo-dependent hydrolases"/>
    <property type="match status" value="1"/>
</dbReference>
<evidence type="ECO:0000313" key="3">
    <source>
        <dbReference type="Proteomes" id="UP000593758"/>
    </source>
</evidence>
<organism evidence="2 3">
    <name type="scientific">Ruania alkalisoli</name>
    <dbReference type="NCBI Taxonomy" id="2779775"/>
    <lineage>
        <taxon>Bacteria</taxon>
        <taxon>Bacillati</taxon>
        <taxon>Actinomycetota</taxon>
        <taxon>Actinomycetes</taxon>
        <taxon>Micrococcales</taxon>
        <taxon>Ruaniaceae</taxon>
        <taxon>Ruania</taxon>
    </lineage>
</organism>